<gene>
    <name evidence="1" type="ORF">CCACVL1_10699</name>
</gene>
<organism evidence="1 2">
    <name type="scientific">Corchorus capsularis</name>
    <name type="common">Jute</name>
    <dbReference type="NCBI Taxonomy" id="210143"/>
    <lineage>
        <taxon>Eukaryota</taxon>
        <taxon>Viridiplantae</taxon>
        <taxon>Streptophyta</taxon>
        <taxon>Embryophyta</taxon>
        <taxon>Tracheophyta</taxon>
        <taxon>Spermatophyta</taxon>
        <taxon>Magnoliopsida</taxon>
        <taxon>eudicotyledons</taxon>
        <taxon>Gunneridae</taxon>
        <taxon>Pentapetalae</taxon>
        <taxon>rosids</taxon>
        <taxon>malvids</taxon>
        <taxon>Malvales</taxon>
        <taxon>Malvaceae</taxon>
        <taxon>Grewioideae</taxon>
        <taxon>Apeibeae</taxon>
        <taxon>Corchorus</taxon>
    </lineage>
</organism>
<sequence>MGQERSPEVTLFHLVEAMPSYMAQAQGSQRPTGYRV</sequence>
<keyword evidence="2" id="KW-1185">Reference proteome</keyword>
<protein>
    <submittedName>
        <fullName evidence="1">Uncharacterized protein</fullName>
    </submittedName>
</protein>
<name>A0A1R3IQ55_COCAP</name>
<reference evidence="1 2" key="1">
    <citation type="submission" date="2013-09" db="EMBL/GenBank/DDBJ databases">
        <title>Corchorus capsularis genome sequencing.</title>
        <authorList>
            <person name="Alam M."/>
            <person name="Haque M.S."/>
            <person name="Islam M.S."/>
            <person name="Emdad E.M."/>
            <person name="Islam M.M."/>
            <person name="Ahmed B."/>
            <person name="Halim A."/>
            <person name="Hossen Q.M.M."/>
            <person name="Hossain M.Z."/>
            <person name="Ahmed R."/>
            <person name="Khan M.M."/>
            <person name="Islam R."/>
            <person name="Rashid M.M."/>
            <person name="Khan S.A."/>
            <person name="Rahman M.S."/>
            <person name="Alam M."/>
        </authorList>
    </citation>
    <scope>NUCLEOTIDE SEQUENCE [LARGE SCALE GENOMIC DNA]</scope>
    <source>
        <strain evidence="2">cv. CVL-1</strain>
        <tissue evidence="1">Whole seedling</tissue>
    </source>
</reference>
<proteinExistence type="predicted"/>
<dbReference type="Proteomes" id="UP000188268">
    <property type="component" value="Unassembled WGS sequence"/>
</dbReference>
<evidence type="ECO:0000313" key="2">
    <source>
        <dbReference type="Proteomes" id="UP000188268"/>
    </source>
</evidence>
<comment type="caution">
    <text evidence="1">The sequence shown here is derived from an EMBL/GenBank/DDBJ whole genome shotgun (WGS) entry which is preliminary data.</text>
</comment>
<evidence type="ECO:0000313" key="1">
    <source>
        <dbReference type="EMBL" id="OMO84701.1"/>
    </source>
</evidence>
<dbReference type="EMBL" id="AWWV01009696">
    <property type="protein sequence ID" value="OMO84701.1"/>
    <property type="molecule type" value="Genomic_DNA"/>
</dbReference>
<accession>A0A1R3IQ55</accession>
<dbReference type="AlphaFoldDB" id="A0A1R3IQ55"/>
<dbReference type="Gramene" id="OMO84701">
    <property type="protein sequence ID" value="OMO84701"/>
    <property type="gene ID" value="CCACVL1_10699"/>
</dbReference>